<keyword evidence="1" id="KW-0853">WD repeat</keyword>
<feature type="repeat" description="WD" evidence="1">
    <location>
        <begin position="12"/>
        <end position="52"/>
    </location>
</feature>
<evidence type="ECO:0000313" key="2">
    <source>
        <dbReference type="EMBL" id="KAG9322985.1"/>
    </source>
</evidence>
<dbReference type="InterPro" id="IPR001680">
    <property type="entry name" value="WD40_rpt"/>
</dbReference>
<name>A0A9P8A420_MORAP</name>
<evidence type="ECO:0000313" key="3">
    <source>
        <dbReference type="Proteomes" id="UP000717515"/>
    </source>
</evidence>
<gene>
    <name evidence="2" type="ORF">KVV02_007415</name>
</gene>
<dbReference type="AlphaFoldDB" id="A0A9P8A420"/>
<dbReference type="PROSITE" id="PS50294">
    <property type="entry name" value="WD_REPEATS_REGION"/>
    <property type="match status" value="1"/>
</dbReference>
<dbReference type="SMART" id="SM00320">
    <property type="entry name" value="WD40"/>
    <property type="match status" value="1"/>
</dbReference>
<proteinExistence type="predicted"/>
<accession>A0A9P8A420</accession>
<dbReference type="PROSITE" id="PS50082">
    <property type="entry name" value="WD_REPEATS_2"/>
    <property type="match status" value="1"/>
</dbReference>
<comment type="caution">
    <text evidence="2">The sequence shown here is derived from an EMBL/GenBank/DDBJ whole genome shotgun (WGS) entry which is preliminary data.</text>
</comment>
<dbReference type="InterPro" id="IPR036322">
    <property type="entry name" value="WD40_repeat_dom_sf"/>
</dbReference>
<dbReference type="Pfam" id="PF00400">
    <property type="entry name" value="WD40"/>
    <property type="match status" value="1"/>
</dbReference>
<sequence>MPTQFVTNLTKDNAHEDGIWCAAWSAKNALVTGSLDNTVKVWYVEYGRTLSEHLWRSSAARVRLKR</sequence>
<dbReference type="EMBL" id="JAIFTL010000120">
    <property type="protein sequence ID" value="KAG9322985.1"/>
    <property type="molecule type" value="Genomic_DNA"/>
</dbReference>
<evidence type="ECO:0000256" key="1">
    <source>
        <dbReference type="PROSITE-ProRule" id="PRU00221"/>
    </source>
</evidence>
<organism evidence="2 3">
    <name type="scientific">Mortierella alpina</name>
    <name type="common">Oleaginous fungus</name>
    <name type="synonym">Mortierella renispora</name>
    <dbReference type="NCBI Taxonomy" id="64518"/>
    <lineage>
        <taxon>Eukaryota</taxon>
        <taxon>Fungi</taxon>
        <taxon>Fungi incertae sedis</taxon>
        <taxon>Mucoromycota</taxon>
        <taxon>Mortierellomycotina</taxon>
        <taxon>Mortierellomycetes</taxon>
        <taxon>Mortierellales</taxon>
        <taxon>Mortierellaceae</taxon>
        <taxon>Mortierella</taxon>
    </lineage>
</organism>
<protein>
    <submittedName>
        <fullName evidence="2">Uncharacterized protein</fullName>
    </submittedName>
</protein>
<dbReference type="Proteomes" id="UP000717515">
    <property type="component" value="Unassembled WGS sequence"/>
</dbReference>
<reference evidence="2" key="1">
    <citation type="submission" date="2021-07" db="EMBL/GenBank/DDBJ databases">
        <title>Draft genome of Mortierella alpina, strain LL118, isolated from an aspen leaf litter sample.</title>
        <authorList>
            <person name="Yang S."/>
            <person name="Vinatzer B.A."/>
        </authorList>
    </citation>
    <scope>NUCLEOTIDE SEQUENCE</scope>
    <source>
        <strain evidence="2">LL118</strain>
    </source>
</reference>
<dbReference type="Gene3D" id="2.130.10.10">
    <property type="entry name" value="YVTN repeat-like/Quinoprotein amine dehydrogenase"/>
    <property type="match status" value="1"/>
</dbReference>
<dbReference type="InterPro" id="IPR015943">
    <property type="entry name" value="WD40/YVTN_repeat-like_dom_sf"/>
</dbReference>
<dbReference type="SUPFAM" id="SSF50978">
    <property type="entry name" value="WD40 repeat-like"/>
    <property type="match status" value="1"/>
</dbReference>